<sequence>MPFQFVYVCDLLEDLERIVTRDPPLLPKEAEKQQSSIILTWFKNHRQRLDAFDTESEAVLSTLFPRRTTGRCYGFPTKALGHAIARILNLTQKQLAELKKRTSPPHDDDLALFVYQILDNDPIVRSRTNLLTVEEIDQSLLRIASHNAQSSRKVRSLAAPGATCDAIGILDHLYRQLHPREAKWLTRLIQKDYVTVDFPESIAYSPAHSLLPNIFPVRAIFPIATAEVGLGIQVSRSVERQEVSSSSSPSPQTPPDGNGVPHESTRASIH</sequence>
<dbReference type="GO" id="GO:0006310">
    <property type="term" value="P:DNA recombination"/>
    <property type="evidence" value="ECO:0007669"/>
    <property type="project" value="InterPro"/>
</dbReference>
<dbReference type="InterPro" id="IPR036599">
    <property type="entry name" value="DNA_ligase_N_sf"/>
</dbReference>
<dbReference type="InterPro" id="IPR012308">
    <property type="entry name" value="DNA_ligase_ATP-dep_N"/>
</dbReference>
<protein>
    <recommendedName>
        <fullName evidence="3">DNA ligase ATP-dependent N-terminal domain-containing protein</fullName>
    </recommendedName>
</protein>
<dbReference type="GO" id="GO:0003910">
    <property type="term" value="F:DNA ligase (ATP) activity"/>
    <property type="evidence" value="ECO:0007669"/>
    <property type="project" value="InterPro"/>
</dbReference>
<reference evidence="4 5" key="1">
    <citation type="submission" date="2018-05" db="EMBL/GenBank/DDBJ databases">
        <title>Draft genome sequence of Scytalidium lignicola DSM 105466, a ubiquitous saprotrophic fungus.</title>
        <authorList>
            <person name="Buettner E."/>
            <person name="Gebauer A.M."/>
            <person name="Hofrichter M."/>
            <person name="Liers C."/>
            <person name="Kellner H."/>
        </authorList>
    </citation>
    <scope>NUCLEOTIDE SEQUENCE [LARGE SCALE GENOMIC DNA]</scope>
    <source>
        <strain evidence="4 5">DSM 105466</strain>
    </source>
</reference>
<evidence type="ECO:0000313" key="5">
    <source>
        <dbReference type="Proteomes" id="UP000258309"/>
    </source>
</evidence>
<dbReference type="Proteomes" id="UP000258309">
    <property type="component" value="Unassembled WGS sequence"/>
</dbReference>
<dbReference type="GO" id="GO:0032807">
    <property type="term" value="C:DNA ligase IV complex"/>
    <property type="evidence" value="ECO:0007669"/>
    <property type="project" value="TreeGrafter"/>
</dbReference>
<dbReference type="AlphaFoldDB" id="A0A3E2HJ43"/>
<feature type="non-terminal residue" evidence="4">
    <location>
        <position position="1"/>
    </location>
</feature>
<dbReference type="Pfam" id="PF04675">
    <property type="entry name" value="DNA_ligase_A_N"/>
    <property type="match status" value="1"/>
</dbReference>
<dbReference type="OMA" id="MSHAWIS"/>
<accession>A0A3E2HJ43</accession>
<evidence type="ECO:0000313" key="4">
    <source>
        <dbReference type="EMBL" id="RFU33446.1"/>
    </source>
</evidence>
<comment type="caution">
    <text evidence="4">The sequence shown here is derived from an EMBL/GenBank/DDBJ whole genome shotgun (WGS) entry which is preliminary data.</text>
</comment>
<evidence type="ECO:0000259" key="3">
    <source>
        <dbReference type="Pfam" id="PF04675"/>
    </source>
</evidence>
<keyword evidence="1" id="KW-0436">Ligase</keyword>
<dbReference type="GO" id="GO:0005524">
    <property type="term" value="F:ATP binding"/>
    <property type="evidence" value="ECO:0007669"/>
    <property type="project" value="InterPro"/>
</dbReference>
<feature type="non-terminal residue" evidence="4">
    <location>
        <position position="270"/>
    </location>
</feature>
<dbReference type="PANTHER" id="PTHR45997:SF1">
    <property type="entry name" value="DNA LIGASE 4"/>
    <property type="match status" value="1"/>
</dbReference>
<dbReference type="InterPro" id="IPR029710">
    <property type="entry name" value="LIG4"/>
</dbReference>
<dbReference type="Gene3D" id="1.10.3260.10">
    <property type="entry name" value="DNA ligase, ATP-dependent, N-terminal domain"/>
    <property type="match status" value="1"/>
</dbReference>
<name>A0A3E2HJ43_SCYLI</name>
<dbReference type="OrthoDB" id="2160351at2759"/>
<proteinExistence type="predicted"/>
<gene>
    <name evidence="4" type="ORF">B7463_g2865</name>
</gene>
<dbReference type="GO" id="GO:0003677">
    <property type="term" value="F:DNA binding"/>
    <property type="evidence" value="ECO:0007669"/>
    <property type="project" value="InterPro"/>
</dbReference>
<evidence type="ECO:0000256" key="1">
    <source>
        <dbReference type="ARBA" id="ARBA00022598"/>
    </source>
</evidence>
<dbReference type="GO" id="GO:0006297">
    <property type="term" value="P:nucleotide-excision repair, DNA gap filling"/>
    <property type="evidence" value="ECO:0007669"/>
    <property type="project" value="TreeGrafter"/>
</dbReference>
<dbReference type="EMBL" id="NCSJ02000035">
    <property type="protein sequence ID" value="RFU33446.1"/>
    <property type="molecule type" value="Genomic_DNA"/>
</dbReference>
<feature type="region of interest" description="Disordered" evidence="2">
    <location>
        <begin position="239"/>
        <end position="270"/>
    </location>
</feature>
<dbReference type="GO" id="GO:0006303">
    <property type="term" value="P:double-strand break repair via nonhomologous end joining"/>
    <property type="evidence" value="ECO:0007669"/>
    <property type="project" value="TreeGrafter"/>
</dbReference>
<feature type="domain" description="DNA ligase ATP-dependent N-terminal" evidence="3">
    <location>
        <begin position="5"/>
        <end position="192"/>
    </location>
</feature>
<keyword evidence="5" id="KW-1185">Reference proteome</keyword>
<dbReference type="PANTHER" id="PTHR45997">
    <property type="entry name" value="DNA LIGASE 4"/>
    <property type="match status" value="1"/>
</dbReference>
<evidence type="ECO:0000256" key="2">
    <source>
        <dbReference type="SAM" id="MobiDB-lite"/>
    </source>
</evidence>
<dbReference type="STRING" id="5539.A0A3E2HJ43"/>
<organism evidence="4 5">
    <name type="scientific">Scytalidium lignicola</name>
    <name type="common">Hyphomycete</name>
    <dbReference type="NCBI Taxonomy" id="5539"/>
    <lineage>
        <taxon>Eukaryota</taxon>
        <taxon>Fungi</taxon>
        <taxon>Dikarya</taxon>
        <taxon>Ascomycota</taxon>
        <taxon>Pezizomycotina</taxon>
        <taxon>Leotiomycetes</taxon>
        <taxon>Leotiomycetes incertae sedis</taxon>
        <taxon>Scytalidium</taxon>
    </lineage>
</organism>